<dbReference type="InterPro" id="IPR036291">
    <property type="entry name" value="NAD(P)-bd_dom_sf"/>
</dbReference>
<dbReference type="PANTHER" id="PTHR42760">
    <property type="entry name" value="SHORT-CHAIN DEHYDROGENASES/REDUCTASES FAMILY MEMBER"/>
    <property type="match status" value="1"/>
</dbReference>
<dbReference type="PRINTS" id="PR00080">
    <property type="entry name" value="SDRFAMILY"/>
</dbReference>
<dbReference type="SUPFAM" id="SSF51735">
    <property type="entry name" value="NAD(P)-binding Rossmann-fold domains"/>
    <property type="match status" value="1"/>
</dbReference>
<comment type="caution">
    <text evidence="2">The sequence shown here is derived from an EMBL/GenBank/DDBJ whole genome shotgun (WGS) entry which is preliminary data.</text>
</comment>
<keyword evidence="3" id="KW-1185">Reference proteome</keyword>
<evidence type="ECO:0000313" key="3">
    <source>
        <dbReference type="Proteomes" id="UP000221168"/>
    </source>
</evidence>
<protein>
    <submittedName>
        <fullName evidence="2">Short-chain dehydrogenase</fullName>
    </submittedName>
</protein>
<dbReference type="GO" id="GO:0030497">
    <property type="term" value="P:fatty acid elongation"/>
    <property type="evidence" value="ECO:0007669"/>
    <property type="project" value="TreeGrafter"/>
</dbReference>
<name>A0A2G1QI31_9HYPH</name>
<dbReference type="Proteomes" id="UP000221168">
    <property type="component" value="Unassembled WGS sequence"/>
</dbReference>
<proteinExistence type="inferred from homology"/>
<sequence length="291" mass="30100">MYPIIGPLQKDRLTCALISTFCIQNKASRHPVAHAGRIHLGKRVLITGGGRGIGRRIAEVLAGEGYRLVVSDIDAASAAAVADALPGSGHKAVACDVRDEASVAALFGEAEAEGQIGSIICNAGILLLREGGVRPSIVETTLEEWQRSHDVNLTGAFLTIREFLRRRTATPADGGGRIVTFTSSAAQLGGYRSSSAYISSKSGIIGLTKAAARECAAMGITANAVAPGLIDAPMLRLSLKEGDEAAAAANIPLGRIGTTDDVAGAVSFLLSDKASYITGSVIDVNGGYRMQ</sequence>
<comment type="similarity">
    <text evidence="1">Belongs to the short-chain dehydrogenases/reductases (SDR) family.</text>
</comment>
<dbReference type="GO" id="GO:0016616">
    <property type="term" value="F:oxidoreductase activity, acting on the CH-OH group of donors, NAD or NADP as acceptor"/>
    <property type="evidence" value="ECO:0007669"/>
    <property type="project" value="TreeGrafter"/>
</dbReference>
<dbReference type="OrthoDB" id="9790146at2"/>
<dbReference type="Gene3D" id="3.40.50.720">
    <property type="entry name" value="NAD(P)-binding Rossmann-like Domain"/>
    <property type="match status" value="1"/>
</dbReference>
<dbReference type="PRINTS" id="PR00081">
    <property type="entry name" value="GDHRDH"/>
</dbReference>
<dbReference type="PANTHER" id="PTHR42760:SF40">
    <property type="entry name" value="3-OXOACYL-[ACYL-CARRIER-PROTEIN] REDUCTASE, CHLOROPLASTIC"/>
    <property type="match status" value="1"/>
</dbReference>
<evidence type="ECO:0000256" key="1">
    <source>
        <dbReference type="ARBA" id="ARBA00006484"/>
    </source>
</evidence>
<reference evidence="2 3" key="1">
    <citation type="submission" date="2017-10" db="EMBL/GenBank/DDBJ databases">
        <title>Sedimentibacterium mangrovi gen. nov., sp. nov., a novel member of family Phyllobacteriacea isolated from mangrove sediment.</title>
        <authorList>
            <person name="Liao H."/>
            <person name="Tian Y."/>
        </authorList>
    </citation>
    <scope>NUCLEOTIDE SEQUENCE [LARGE SCALE GENOMIC DNA]</scope>
    <source>
        <strain evidence="2 3">X9-2-2</strain>
    </source>
</reference>
<dbReference type="Pfam" id="PF13561">
    <property type="entry name" value="adh_short_C2"/>
    <property type="match status" value="1"/>
</dbReference>
<dbReference type="EMBL" id="PDVP01000017">
    <property type="protein sequence ID" value="PHP65183.1"/>
    <property type="molecule type" value="Genomic_DNA"/>
</dbReference>
<evidence type="ECO:0000313" key="2">
    <source>
        <dbReference type="EMBL" id="PHP65183.1"/>
    </source>
</evidence>
<organism evidence="2 3">
    <name type="scientific">Zhengella mangrovi</name>
    <dbReference type="NCBI Taxonomy" id="1982044"/>
    <lineage>
        <taxon>Bacteria</taxon>
        <taxon>Pseudomonadati</taxon>
        <taxon>Pseudomonadota</taxon>
        <taxon>Alphaproteobacteria</taxon>
        <taxon>Hyphomicrobiales</taxon>
        <taxon>Notoacmeibacteraceae</taxon>
        <taxon>Zhengella</taxon>
    </lineage>
</organism>
<dbReference type="CDD" id="cd05233">
    <property type="entry name" value="SDR_c"/>
    <property type="match status" value="1"/>
</dbReference>
<dbReference type="AlphaFoldDB" id="A0A2G1QI31"/>
<gene>
    <name evidence="2" type="ORF">CSC94_19915</name>
</gene>
<dbReference type="FunFam" id="3.40.50.720:FF:000084">
    <property type="entry name" value="Short-chain dehydrogenase reductase"/>
    <property type="match status" value="1"/>
</dbReference>
<accession>A0A2G1QI31</accession>
<dbReference type="InterPro" id="IPR002347">
    <property type="entry name" value="SDR_fam"/>
</dbReference>